<name>A0A8J2YYR5_9PROT</name>
<gene>
    <name evidence="1" type="ORF">GCM10011611_49770</name>
</gene>
<dbReference type="Pfam" id="PF11066">
    <property type="entry name" value="DUF2867"/>
    <property type="match status" value="1"/>
</dbReference>
<dbReference type="Proteomes" id="UP000646365">
    <property type="component" value="Unassembled WGS sequence"/>
</dbReference>
<organism evidence="1 2">
    <name type="scientific">Aliidongia dinghuensis</name>
    <dbReference type="NCBI Taxonomy" id="1867774"/>
    <lineage>
        <taxon>Bacteria</taxon>
        <taxon>Pseudomonadati</taxon>
        <taxon>Pseudomonadota</taxon>
        <taxon>Alphaproteobacteria</taxon>
        <taxon>Rhodospirillales</taxon>
        <taxon>Dongiaceae</taxon>
        <taxon>Aliidongia</taxon>
    </lineage>
</organism>
<protein>
    <recommendedName>
        <fullName evidence="3">DUF2867 domain-containing protein</fullName>
    </recommendedName>
</protein>
<evidence type="ECO:0000313" key="1">
    <source>
        <dbReference type="EMBL" id="GGF37284.1"/>
    </source>
</evidence>
<accession>A0A8J2YYR5</accession>
<comment type="caution">
    <text evidence="1">The sequence shown here is derived from an EMBL/GenBank/DDBJ whole genome shotgun (WGS) entry which is preliminary data.</text>
</comment>
<dbReference type="EMBL" id="BMJQ01000015">
    <property type="protein sequence ID" value="GGF37284.1"/>
    <property type="molecule type" value="Genomic_DNA"/>
</dbReference>
<reference evidence="1" key="1">
    <citation type="journal article" date="2014" name="Int. J. Syst. Evol. Microbiol.">
        <title>Complete genome sequence of Corynebacterium casei LMG S-19264T (=DSM 44701T), isolated from a smear-ripened cheese.</title>
        <authorList>
            <consortium name="US DOE Joint Genome Institute (JGI-PGF)"/>
            <person name="Walter F."/>
            <person name="Albersmeier A."/>
            <person name="Kalinowski J."/>
            <person name="Ruckert C."/>
        </authorList>
    </citation>
    <scope>NUCLEOTIDE SEQUENCE</scope>
    <source>
        <strain evidence="1">CGMCC 1.15725</strain>
    </source>
</reference>
<reference evidence="1" key="2">
    <citation type="submission" date="2020-09" db="EMBL/GenBank/DDBJ databases">
        <authorList>
            <person name="Sun Q."/>
            <person name="Zhou Y."/>
        </authorList>
    </citation>
    <scope>NUCLEOTIDE SEQUENCE</scope>
    <source>
        <strain evidence="1">CGMCC 1.15725</strain>
    </source>
</reference>
<dbReference type="RefSeq" id="WP_189050853.1">
    <property type="nucleotide sequence ID" value="NZ_BMJQ01000015.1"/>
</dbReference>
<dbReference type="AlphaFoldDB" id="A0A8J2YYR5"/>
<keyword evidence="2" id="KW-1185">Reference proteome</keyword>
<evidence type="ECO:0008006" key="3">
    <source>
        <dbReference type="Google" id="ProtNLM"/>
    </source>
</evidence>
<proteinExistence type="predicted"/>
<sequence>MRAHQVVAVALPRECGIAAWSDDADLADAFAIELDPADAAKGVDHLARCVMDDPPLWLRTLLRMRDTFVAVFGIKTSAQLRLRAAAEGAAHIDFFRVHSRSQSEVIVGEDDRHLDFRASIMIRDGRNGRAELVATTVVHCHNVLGRTYLAVIAPFHRFIVQANLRRASESKWKLSAPTIAPHA</sequence>
<dbReference type="InterPro" id="IPR021295">
    <property type="entry name" value="DUF2867"/>
</dbReference>
<evidence type="ECO:0000313" key="2">
    <source>
        <dbReference type="Proteomes" id="UP000646365"/>
    </source>
</evidence>